<reference evidence="2 3" key="1">
    <citation type="journal article" date="2023" name="Hortic Res">
        <title>Pangenome of water caltrop reveals structural variations and asymmetric subgenome divergence after allopolyploidization.</title>
        <authorList>
            <person name="Zhang X."/>
            <person name="Chen Y."/>
            <person name="Wang L."/>
            <person name="Yuan Y."/>
            <person name="Fang M."/>
            <person name="Shi L."/>
            <person name="Lu R."/>
            <person name="Comes H.P."/>
            <person name="Ma Y."/>
            <person name="Chen Y."/>
            <person name="Huang G."/>
            <person name="Zhou Y."/>
            <person name="Zheng Z."/>
            <person name="Qiu Y."/>
        </authorList>
    </citation>
    <scope>NUCLEOTIDE SEQUENCE [LARGE SCALE GENOMIC DNA]</scope>
    <source>
        <tissue evidence="2">Roots</tissue>
    </source>
</reference>
<dbReference type="Proteomes" id="UP001345219">
    <property type="component" value="Chromosome 23"/>
</dbReference>
<dbReference type="PANTHER" id="PTHR34066">
    <property type="entry name" value="GROWTH FACTOR 2"/>
    <property type="match status" value="1"/>
</dbReference>
<proteinExistence type="predicted"/>
<comment type="caution">
    <text evidence="2">The sequence shown here is derived from an EMBL/GenBank/DDBJ whole genome shotgun (WGS) entry which is preliminary data.</text>
</comment>
<evidence type="ECO:0000313" key="2">
    <source>
        <dbReference type="EMBL" id="KAK4761843.1"/>
    </source>
</evidence>
<gene>
    <name evidence="2" type="ORF">SAY87_029727</name>
</gene>
<feature type="compositionally biased region" description="Basic and acidic residues" evidence="1">
    <location>
        <begin position="40"/>
        <end position="67"/>
    </location>
</feature>
<name>A0AAN7KC75_9MYRT</name>
<feature type="region of interest" description="Disordered" evidence="1">
    <location>
        <begin position="1"/>
        <end position="83"/>
    </location>
</feature>
<sequence length="114" mass="12893">MAKNSSREKPGIEVVEPSPAVKKAKDEIDQIFAWKKKKKPDKDEKGERHTEKELKPKKRKNEDRSLRDNMVAELPPPRRRTNDGLAIYSAKELGVNKPDAGGTPLCPFDCSCCF</sequence>
<evidence type="ECO:0000313" key="3">
    <source>
        <dbReference type="Proteomes" id="UP001345219"/>
    </source>
</evidence>
<accession>A0AAN7KC75</accession>
<evidence type="ECO:0008006" key="4">
    <source>
        <dbReference type="Google" id="ProtNLM"/>
    </source>
</evidence>
<dbReference type="Pfam" id="PF08576">
    <property type="entry name" value="DUF1764"/>
    <property type="match status" value="1"/>
</dbReference>
<dbReference type="PANTHER" id="PTHR34066:SF1">
    <property type="entry name" value="DUF1764 FAMILY PROTEIN"/>
    <property type="match status" value="1"/>
</dbReference>
<organism evidence="2 3">
    <name type="scientific">Trapa incisa</name>
    <dbReference type="NCBI Taxonomy" id="236973"/>
    <lineage>
        <taxon>Eukaryota</taxon>
        <taxon>Viridiplantae</taxon>
        <taxon>Streptophyta</taxon>
        <taxon>Embryophyta</taxon>
        <taxon>Tracheophyta</taxon>
        <taxon>Spermatophyta</taxon>
        <taxon>Magnoliopsida</taxon>
        <taxon>eudicotyledons</taxon>
        <taxon>Gunneridae</taxon>
        <taxon>Pentapetalae</taxon>
        <taxon>rosids</taxon>
        <taxon>malvids</taxon>
        <taxon>Myrtales</taxon>
        <taxon>Lythraceae</taxon>
        <taxon>Trapa</taxon>
    </lineage>
</organism>
<dbReference type="InterPro" id="IPR013885">
    <property type="entry name" value="DUF1764_euk"/>
</dbReference>
<dbReference type="EMBL" id="JAXIOK010000009">
    <property type="protein sequence ID" value="KAK4761843.1"/>
    <property type="molecule type" value="Genomic_DNA"/>
</dbReference>
<evidence type="ECO:0000256" key="1">
    <source>
        <dbReference type="SAM" id="MobiDB-lite"/>
    </source>
</evidence>
<protein>
    <recommendedName>
        <fullName evidence="4">DUF1764 domain-containing protein</fullName>
    </recommendedName>
</protein>
<feature type="compositionally biased region" description="Basic and acidic residues" evidence="1">
    <location>
        <begin position="1"/>
        <end position="11"/>
    </location>
</feature>
<keyword evidence="3" id="KW-1185">Reference proteome</keyword>
<dbReference type="AlphaFoldDB" id="A0AAN7KC75"/>